<dbReference type="Gene3D" id="3.30.420.180">
    <property type="entry name" value="CobE/GbiG C-terminal domain"/>
    <property type="match status" value="1"/>
</dbReference>
<dbReference type="InterPro" id="IPR002750">
    <property type="entry name" value="CobE/GbiG_C"/>
</dbReference>
<dbReference type="PANTHER" id="PTHR37477:SF1">
    <property type="entry name" value="COBALT-PRECORRIN-5A HYDROLASE"/>
    <property type="match status" value="1"/>
</dbReference>
<dbReference type="Proteomes" id="UP000446657">
    <property type="component" value="Unassembled WGS sequence"/>
</dbReference>
<dbReference type="Pfam" id="PF11761">
    <property type="entry name" value="CbiG_mid"/>
    <property type="match status" value="1"/>
</dbReference>
<dbReference type="InterPro" id="IPR036518">
    <property type="entry name" value="CobE/GbiG_C_sf"/>
</dbReference>
<evidence type="ECO:0000313" key="4">
    <source>
        <dbReference type="EMBL" id="MTR82497.1"/>
    </source>
</evidence>
<dbReference type="SUPFAM" id="SSF159672">
    <property type="entry name" value="CbiG N-terminal domain-like"/>
    <property type="match status" value="1"/>
</dbReference>
<dbReference type="PANTHER" id="PTHR37477">
    <property type="entry name" value="COBALT-PRECORRIN-5A HYDROLASE"/>
    <property type="match status" value="1"/>
</dbReference>
<evidence type="ECO:0008006" key="6">
    <source>
        <dbReference type="Google" id="ProtNLM"/>
    </source>
</evidence>
<evidence type="ECO:0000259" key="2">
    <source>
        <dbReference type="Pfam" id="PF11760"/>
    </source>
</evidence>
<dbReference type="AlphaFoldDB" id="A0A844KPV8"/>
<dbReference type="Pfam" id="PF11760">
    <property type="entry name" value="CbiG_N"/>
    <property type="match status" value="1"/>
</dbReference>
<protein>
    <recommendedName>
        <fullName evidence="6">Cobalamin biosynthesis protein CbiG</fullName>
    </recommendedName>
</protein>
<gene>
    <name evidence="4" type="ORF">GMD30_12560</name>
</gene>
<proteinExistence type="predicted"/>
<dbReference type="Gene3D" id="3.40.50.11220">
    <property type="match status" value="1"/>
</dbReference>
<evidence type="ECO:0000313" key="5">
    <source>
        <dbReference type="Proteomes" id="UP000446657"/>
    </source>
</evidence>
<reference evidence="4 5" key="1">
    <citation type="journal article" date="2019" name="Nat. Med.">
        <title>A library of human gut bacterial isolates paired with longitudinal multiomics data enables mechanistic microbiome research.</title>
        <authorList>
            <person name="Poyet M."/>
            <person name="Groussin M."/>
            <person name="Gibbons S.M."/>
            <person name="Avila-Pacheco J."/>
            <person name="Jiang X."/>
            <person name="Kearney S.M."/>
            <person name="Perrotta A.R."/>
            <person name="Berdy B."/>
            <person name="Zhao S."/>
            <person name="Lieberman T.D."/>
            <person name="Swanson P.K."/>
            <person name="Smith M."/>
            <person name="Roesemann S."/>
            <person name="Alexander J.E."/>
            <person name="Rich S.A."/>
            <person name="Livny J."/>
            <person name="Vlamakis H."/>
            <person name="Clish C."/>
            <person name="Bullock K."/>
            <person name="Deik A."/>
            <person name="Scott J."/>
            <person name="Pierce K.A."/>
            <person name="Xavier R.J."/>
            <person name="Alm E.J."/>
        </authorList>
    </citation>
    <scope>NUCLEOTIDE SEQUENCE [LARGE SCALE GENOMIC DNA]</scope>
    <source>
        <strain evidence="4 5">BIOML-A1</strain>
    </source>
</reference>
<feature type="domain" description="Cobalamin biosynthesis central region" evidence="3">
    <location>
        <begin position="142"/>
        <end position="231"/>
    </location>
</feature>
<organism evidence="4 5">
    <name type="scientific">Roseburia faecis</name>
    <dbReference type="NCBI Taxonomy" id="301302"/>
    <lineage>
        <taxon>Bacteria</taxon>
        <taxon>Bacillati</taxon>
        <taxon>Bacillota</taxon>
        <taxon>Clostridia</taxon>
        <taxon>Lachnospirales</taxon>
        <taxon>Lachnospiraceae</taxon>
        <taxon>Roseburia</taxon>
    </lineage>
</organism>
<dbReference type="RefSeq" id="WP_155177310.1">
    <property type="nucleotide sequence ID" value="NZ_WNAK01000011.1"/>
</dbReference>
<dbReference type="EMBL" id="WNAL01000027">
    <property type="protein sequence ID" value="MTR82497.1"/>
    <property type="molecule type" value="Genomic_DNA"/>
</dbReference>
<dbReference type="InterPro" id="IPR038029">
    <property type="entry name" value="GbiG_N_sf"/>
</dbReference>
<dbReference type="Pfam" id="PF01890">
    <property type="entry name" value="CbiG_C"/>
    <property type="match status" value="1"/>
</dbReference>
<sequence length="362" mass="39689">MILYMTWFSERGRELAARITELSLSVSYGFWQSRYGGHPAVSKIQIRERGNRSLPDFLEEAFAQQFPVIFIGALGIAVRTVAPLIRHKTVDSPVLVLDEAGQFVIPVLSGHLGGANELAQQIAEALHSTVVVTTATDVNGLFAVDVFARRNGLRVCNPEAIRHVSGKLLQGENIVMAVDPACMSHGEVAKLQPPKEVRLISWNEAQAGHAVDVWITKKEPREYRKTLILAPKTTVLGMGCRKNKSYNEIKQMIKTLVDSRKIDLNDIYALASVDVKEKESGLWELAQHLRVPFVVFSAGELKKVPGDFTVSAFVAQTVGVDNVCERAAVAAADGGSLLIHKQAMDGVTIAVAKREKIVLQFV</sequence>
<dbReference type="SUPFAM" id="SSF159664">
    <property type="entry name" value="CobE/GbiG C-terminal domain-like"/>
    <property type="match status" value="1"/>
</dbReference>
<name>A0A844KPV8_9FIRM</name>
<feature type="domain" description="CobE/GbiG C-terminal" evidence="1">
    <location>
        <begin position="235"/>
        <end position="352"/>
    </location>
</feature>
<feature type="domain" description="Cobalamin synthesis G N-terminal" evidence="2">
    <location>
        <begin position="57"/>
        <end position="137"/>
    </location>
</feature>
<dbReference type="GO" id="GO:0009236">
    <property type="term" value="P:cobalamin biosynthetic process"/>
    <property type="evidence" value="ECO:0007669"/>
    <property type="project" value="InterPro"/>
</dbReference>
<dbReference type="InterPro" id="IPR021745">
    <property type="entry name" value="CbiG_mid"/>
</dbReference>
<dbReference type="InterPro" id="IPR052553">
    <property type="entry name" value="CbiG_hydrolase"/>
</dbReference>
<dbReference type="InterPro" id="IPR021744">
    <property type="entry name" value="CbiG_N"/>
</dbReference>
<comment type="caution">
    <text evidence="4">The sequence shown here is derived from an EMBL/GenBank/DDBJ whole genome shotgun (WGS) entry which is preliminary data.</text>
</comment>
<accession>A0A844KPV8</accession>
<evidence type="ECO:0000259" key="1">
    <source>
        <dbReference type="Pfam" id="PF01890"/>
    </source>
</evidence>
<evidence type="ECO:0000259" key="3">
    <source>
        <dbReference type="Pfam" id="PF11761"/>
    </source>
</evidence>